<dbReference type="PANTHER" id="PTHR11552">
    <property type="entry name" value="GLUCOSE-METHANOL-CHOLINE GMC OXIDOREDUCTASE"/>
    <property type="match status" value="1"/>
</dbReference>
<keyword evidence="2" id="KW-0732">Signal</keyword>
<evidence type="ECO:0000256" key="1">
    <source>
        <dbReference type="ARBA" id="ARBA00010790"/>
    </source>
</evidence>
<gene>
    <name evidence="4" type="ORF">M011DRAFT_496440</name>
</gene>
<dbReference type="Pfam" id="PF00732">
    <property type="entry name" value="GMC_oxred_N"/>
    <property type="match status" value="1"/>
</dbReference>
<name>A0A6A6V153_9PLEO</name>
<dbReference type="InterPro" id="IPR036188">
    <property type="entry name" value="FAD/NAD-bd_sf"/>
</dbReference>
<accession>A0A6A6V153</accession>
<sequence length="619" mass="67705">MAPKLHLVAACLSLAVSAAAGAFADINKKAYDYIVVGTGPGGAPLAANLARAGHSVLVLEAGDDQTENLNVSQWFNFNAAGNDPATRWDFFVKHSNDEEQEARYIHRTWRKTDGSFCVGLDPPAGAKPLGVYYPRAGTLGGCAMHNGCLTMNPNDLDWNDIAATTGDDSWSADNMRKYLVKLERIHYNSTYKHGTDGWLDMTMLDPGYNKPDMRQLQELAAEAAGYSKADTPALLQRDMNGDQENRDNLIGPFGGVSHIHPNNRRSSPGYYLRDTVAEKKYPITLSLDTLATKIIFEKKGSRQPKAVGIEFLQGKSMYSADPRYNASNPGIPGVAYASKEVIISGGTFNSPQLLMLSGIGPAKQLKKHKIPVVVDLPGVGQSVSDNYEAGIIALANRPVADPSIIFPSFWKTTQGKIRDIYMWCGGFAFEGFWPGFPNLPPTFNSTYGPREYECALVHMNPRSHAGTVTLRSANPRDMTDINLNFFATPDSHKDIRAILEGIQWVRSWLSEVDPTAENSLAPFNELHPCKGVIGKQTCSDEEQMTYLKEQAYSHHASSSCRIGADGDEMAVLDSKFRVRGVKGLRVVDASSFPKVPGAFPVLPTMMLSEKASEILIKGF</sequence>
<dbReference type="PANTHER" id="PTHR11552:SF80">
    <property type="entry name" value="GMC OXIDOREDUCTASE"/>
    <property type="match status" value="1"/>
</dbReference>
<dbReference type="SUPFAM" id="SSF51905">
    <property type="entry name" value="FAD/NAD(P)-binding domain"/>
    <property type="match status" value="1"/>
</dbReference>
<dbReference type="SUPFAM" id="SSF54373">
    <property type="entry name" value="FAD-linked reductases, C-terminal domain"/>
    <property type="match status" value="1"/>
</dbReference>
<protein>
    <submittedName>
        <fullName evidence="4">GMC oxidoreductase</fullName>
    </submittedName>
</protein>
<dbReference type="Proteomes" id="UP000799440">
    <property type="component" value="Unassembled WGS sequence"/>
</dbReference>
<evidence type="ECO:0000256" key="2">
    <source>
        <dbReference type="SAM" id="SignalP"/>
    </source>
</evidence>
<dbReference type="AlphaFoldDB" id="A0A6A6V153"/>
<dbReference type="Pfam" id="PF05199">
    <property type="entry name" value="GMC_oxred_C"/>
    <property type="match status" value="1"/>
</dbReference>
<dbReference type="GO" id="GO:0050660">
    <property type="term" value="F:flavin adenine dinucleotide binding"/>
    <property type="evidence" value="ECO:0007669"/>
    <property type="project" value="InterPro"/>
</dbReference>
<comment type="similarity">
    <text evidence="1">Belongs to the GMC oxidoreductase family.</text>
</comment>
<evidence type="ECO:0000313" key="5">
    <source>
        <dbReference type="Proteomes" id="UP000799440"/>
    </source>
</evidence>
<feature type="domain" description="Glucose-methanol-choline oxidoreductase N-terminal" evidence="3">
    <location>
        <begin position="346"/>
        <end position="360"/>
    </location>
</feature>
<dbReference type="PROSITE" id="PS00624">
    <property type="entry name" value="GMC_OXRED_2"/>
    <property type="match status" value="1"/>
</dbReference>
<dbReference type="Gene3D" id="3.50.50.60">
    <property type="entry name" value="FAD/NAD(P)-binding domain"/>
    <property type="match status" value="2"/>
</dbReference>
<dbReference type="InterPro" id="IPR000172">
    <property type="entry name" value="GMC_OxRdtase_N"/>
</dbReference>
<organism evidence="4 5">
    <name type="scientific">Sporormia fimetaria CBS 119925</name>
    <dbReference type="NCBI Taxonomy" id="1340428"/>
    <lineage>
        <taxon>Eukaryota</taxon>
        <taxon>Fungi</taxon>
        <taxon>Dikarya</taxon>
        <taxon>Ascomycota</taxon>
        <taxon>Pezizomycotina</taxon>
        <taxon>Dothideomycetes</taxon>
        <taxon>Pleosporomycetidae</taxon>
        <taxon>Pleosporales</taxon>
        <taxon>Sporormiaceae</taxon>
        <taxon>Sporormia</taxon>
    </lineage>
</organism>
<keyword evidence="5" id="KW-1185">Reference proteome</keyword>
<proteinExistence type="inferred from homology"/>
<evidence type="ECO:0000259" key="3">
    <source>
        <dbReference type="PROSITE" id="PS00624"/>
    </source>
</evidence>
<feature type="chain" id="PRO_5025485266" evidence="2">
    <location>
        <begin position="22"/>
        <end position="619"/>
    </location>
</feature>
<dbReference type="GO" id="GO:0016614">
    <property type="term" value="F:oxidoreductase activity, acting on CH-OH group of donors"/>
    <property type="evidence" value="ECO:0007669"/>
    <property type="project" value="InterPro"/>
</dbReference>
<evidence type="ECO:0000313" key="4">
    <source>
        <dbReference type="EMBL" id="KAF2744272.1"/>
    </source>
</evidence>
<dbReference type="EMBL" id="MU006590">
    <property type="protein sequence ID" value="KAF2744272.1"/>
    <property type="molecule type" value="Genomic_DNA"/>
</dbReference>
<reference evidence="4" key="1">
    <citation type="journal article" date="2020" name="Stud. Mycol.">
        <title>101 Dothideomycetes genomes: a test case for predicting lifestyles and emergence of pathogens.</title>
        <authorList>
            <person name="Haridas S."/>
            <person name="Albert R."/>
            <person name="Binder M."/>
            <person name="Bloem J."/>
            <person name="Labutti K."/>
            <person name="Salamov A."/>
            <person name="Andreopoulos B."/>
            <person name="Baker S."/>
            <person name="Barry K."/>
            <person name="Bills G."/>
            <person name="Bluhm B."/>
            <person name="Cannon C."/>
            <person name="Castanera R."/>
            <person name="Culley D."/>
            <person name="Daum C."/>
            <person name="Ezra D."/>
            <person name="Gonzalez J."/>
            <person name="Henrissat B."/>
            <person name="Kuo A."/>
            <person name="Liang C."/>
            <person name="Lipzen A."/>
            <person name="Lutzoni F."/>
            <person name="Magnuson J."/>
            <person name="Mondo S."/>
            <person name="Nolan M."/>
            <person name="Ohm R."/>
            <person name="Pangilinan J."/>
            <person name="Park H.-J."/>
            <person name="Ramirez L."/>
            <person name="Alfaro M."/>
            <person name="Sun H."/>
            <person name="Tritt A."/>
            <person name="Yoshinaga Y."/>
            <person name="Zwiers L.-H."/>
            <person name="Turgeon B."/>
            <person name="Goodwin S."/>
            <person name="Spatafora J."/>
            <person name="Crous P."/>
            <person name="Grigoriev I."/>
        </authorList>
    </citation>
    <scope>NUCLEOTIDE SEQUENCE</scope>
    <source>
        <strain evidence="4">CBS 119925</strain>
    </source>
</reference>
<dbReference type="Gene3D" id="3.30.560.10">
    <property type="entry name" value="Glucose Oxidase, domain 3"/>
    <property type="match status" value="1"/>
</dbReference>
<dbReference type="OrthoDB" id="269227at2759"/>
<dbReference type="InterPro" id="IPR007867">
    <property type="entry name" value="GMC_OxRtase_C"/>
</dbReference>
<feature type="signal peptide" evidence="2">
    <location>
        <begin position="1"/>
        <end position="21"/>
    </location>
</feature>
<dbReference type="InterPro" id="IPR012132">
    <property type="entry name" value="GMC_OxRdtase"/>
</dbReference>
<dbReference type="PIRSF" id="PIRSF000137">
    <property type="entry name" value="Alcohol_oxidase"/>
    <property type="match status" value="1"/>
</dbReference>